<dbReference type="EMBL" id="AP017928">
    <property type="protein sequence ID" value="BBA33149.1"/>
    <property type="molecule type" value="Genomic_DNA"/>
</dbReference>
<keyword evidence="1" id="KW-0812">Transmembrane</keyword>
<proteinExistence type="predicted"/>
<keyword evidence="3" id="KW-1185">Reference proteome</keyword>
<accession>A0A250KTN7</accession>
<dbReference type="Proteomes" id="UP000266313">
    <property type="component" value="Chromosome"/>
</dbReference>
<keyword evidence="1" id="KW-1133">Transmembrane helix</keyword>
<keyword evidence="1" id="KW-0472">Membrane</keyword>
<evidence type="ECO:0000313" key="2">
    <source>
        <dbReference type="EMBL" id="BBA33149.1"/>
    </source>
</evidence>
<evidence type="ECO:0000313" key="3">
    <source>
        <dbReference type="Proteomes" id="UP000266313"/>
    </source>
</evidence>
<protein>
    <submittedName>
        <fullName evidence="2">Uncharacterized protein</fullName>
    </submittedName>
</protein>
<sequence length="85" mass="9370">MGFYPYVLGYIIVIYKPCIMGLNMKLIGAFILLTSDEFQLVQYPNAPRVRPGNSCPISSSNKSDIACYYLGCPNGLGGISHFGNW</sequence>
<name>A0A250KTN7_9GAMM</name>
<dbReference type="AlphaFoldDB" id="A0A250KTN7"/>
<evidence type="ECO:0000256" key="1">
    <source>
        <dbReference type="SAM" id="Phobius"/>
    </source>
</evidence>
<reference evidence="2 3" key="1">
    <citation type="submission" date="2016-12" db="EMBL/GenBank/DDBJ databases">
        <title>Genome sequencing of Methylocaldum marinum.</title>
        <authorList>
            <person name="Takeuchi M."/>
            <person name="Kamagata Y."/>
            <person name="Hiraoka S."/>
            <person name="Oshima K."/>
            <person name="Hattori M."/>
            <person name="Iwasaki W."/>
        </authorList>
    </citation>
    <scope>NUCLEOTIDE SEQUENCE [LARGE SCALE GENOMIC DNA]</scope>
    <source>
        <strain evidence="2 3">S8</strain>
    </source>
</reference>
<feature type="transmembrane region" description="Helical" evidence="1">
    <location>
        <begin position="6"/>
        <end position="33"/>
    </location>
</feature>
<organism evidence="2 3">
    <name type="scientific">Methylocaldum marinum</name>
    <dbReference type="NCBI Taxonomy" id="1432792"/>
    <lineage>
        <taxon>Bacteria</taxon>
        <taxon>Pseudomonadati</taxon>
        <taxon>Pseudomonadota</taxon>
        <taxon>Gammaproteobacteria</taxon>
        <taxon>Methylococcales</taxon>
        <taxon>Methylococcaceae</taxon>
        <taxon>Methylocaldum</taxon>
    </lineage>
</organism>
<gene>
    <name evidence="2" type="ORF">sS8_1187</name>
</gene>
<dbReference type="KEGG" id="mmai:sS8_1187"/>